<dbReference type="InterPro" id="IPR051317">
    <property type="entry name" value="Gfo/Idh/MocA_oxidoreduct"/>
</dbReference>
<keyword evidence="3" id="KW-0520">NAD</keyword>
<dbReference type="Pfam" id="PF22725">
    <property type="entry name" value="GFO_IDH_MocA_C3"/>
    <property type="match status" value="1"/>
</dbReference>
<proteinExistence type="inferred from homology"/>
<dbReference type="GO" id="GO:0000166">
    <property type="term" value="F:nucleotide binding"/>
    <property type="evidence" value="ECO:0007669"/>
    <property type="project" value="InterPro"/>
</dbReference>
<evidence type="ECO:0000259" key="5">
    <source>
        <dbReference type="Pfam" id="PF22725"/>
    </source>
</evidence>
<comment type="similarity">
    <text evidence="1">Belongs to the Gfo/Idh/MocA family.</text>
</comment>
<dbReference type="OrthoDB" id="256869at2"/>
<dbReference type="SUPFAM" id="SSF55347">
    <property type="entry name" value="Glyceraldehyde-3-phosphate dehydrogenase-like, C-terminal domain"/>
    <property type="match status" value="1"/>
</dbReference>
<feature type="domain" description="Gfo/Idh/MocA-like oxidoreductase N-terminal" evidence="4">
    <location>
        <begin position="5"/>
        <end position="124"/>
    </location>
</feature>
<dbReference type="Gene3D" id="3.30.360.10">
    <property type="entry name" value="Dihydrodipicolinate Reductase, domain 2"/>
    <property type="match status" value="1"/>
</dbReference>
<comment type="caution">
    <text evidence="6">The sequence shown here is derived from an EMBL/GenBank/DDBJ whole genome shotgun (WGS) entry which is preliminary data.</text>
</comment>
<accession>A0A2P8GUC3</accession>
<feature type="domain" description="GFO/IDH/MocA-like oxidoreductase" evidence="5">
    <location>
        <begin position="134"/>
        <end position="253"/>
    </location>
</feature>
<evidence type="ECO:0000256" key="1">
    <source>
        <dbReference type="ARBA" id="ARBA00010928"/>
    </source>
</evidence>
<dbReference type="EMBL" id="RZGY01000002">
    <property type="protein sequence ID" value="RUQ84868.1"/>
    <property type="molecule type" value="Genomic_DNA"/>
</dbReference>
<reference evidence="6 8" key="1">
    <citation type="submission" date="2018-03" db="EMBL/GenBank/DDBJ databases">
        <title>Genomic Encyclopedia of Archaeal and Bacterial Type Strains, Phase II (KMG-II): from individual species to whole genera.</title>
        <authorList>
            <person name="Goeker M."/>
        </authorList>
    </citation>
    <scope>NUCLEOTIDE SEQUENCE [LARGE SCALE GENOMIC DNA]</scope>
    <source>
        <strain evidence="6 8">DSM 21548</strain>
    </source>
</reference>
<dbReference type="Pfam" id="PF01408">
    <property type="entry name" value="GFO_IDH_MocA"/>
    <property type="match status" value="1"/>
</dbReference>
<dbReference type="GO" id="GO:0016491">
    <property type="term" value="F:oxidoreductase activity"/>
    <property type="evidence" value="ECO:0007669"/>
    <property type="project" value="UniProtKB-KW"/>
</dbReference>
<evidence type="ECO:0000259" key="4">
    <source>
        <dbReference type="Pfam" id="PF01408"/>
    </source>
</evidence>
<dbReference type="AlphaFoldDB" id="A0A2P8GUC3"/>
<dbReference type="InterPro" id="IPR055170">
    <property type="entry name" value="GFO_IDH_MocA-like_dom"/>
</dbReference>
<keyword evidence="9" id="KW-1185">Reference proteome</keyword>
<evidence type="ECO:0000313" key="6">
    <source>
        <dbReference type="EMBL" id="PSL37568.1"/>
    </source>
</evidence>
<dbReference type="EMBL" id="PYAU01000001">
    <property type="protein sequence ID" value="PSL37568.1"/>
    <property type="molecule type" value="Genomic_DNA"/>
</dbReference>
<evidence type="ECO:0000256" key="3">
    <source>
        <dbReference type="ARBA" id="ARBA00023027"/>
    </source>
</evidence>
<dbReference type="Proteomes" id="UP000268291">
    <property type="component" value="Unassembled WGS sequence"/>
</dbReference>
<sequence>MTEHIRTGIIGYGLSGRVFHAPLLAADADFRLDAIVTGDPSRTDDAREAHPDADVIPSPDEFFERAGDLDLVVIATANSSHAALAQRAIENGLAVVVDKPFAVGSAEGGEVLREARERDTILSVFQNRRWDGDFLTVRELAARGELGEVFSFESRMERWRPTLRAGWKAEAPVEQGGGVLYDLGPHVIDQAIQLLGPVSSVHAEIDTRGQGRSADDDVLLSILHESGVRSRLSLSTVSALPTDRFRVRGTSAAYVIGGTDPQEQQLGEGLPVTDPGYGRTPESAWGLIGAGDEQHPVETLPGDYPAFYRGLAEAIRGEGPLPVDPADSLEVLAIIEEAHASAEYSR</sequence>
<organism evidence="6 8">
    <name type="scientific">Labedella gwakjiensis</name>
    <dbReference type="NCBI Taxonomy" id="390269"/>
    <lineage>
        <taxon>Bacteria</taxon>
        <taxon>Bacillati</taxon>
        <taxon>Actinomycetota</taxon>
        <taxon>Actinomycetes</taxon>
        <taxon>Micrococcales</taxon>
        <taxon>Microbacteriaceae</taxon>
        <taxon>Labedella</taxon>
    </lineage>
</organism>
<gene>
    <name evidence="6" type="ORF">CLV49_1175</name>
    <name evidence="7" type="ORF">ELQ93_14910</name>
</gene>
<dbReference type="RefSeq" id="WP_106562695.1">
    <property type="nucleotide sequence ID" value="NZ_PYAU01000001.1"/>
</dbReference>
<evidence type="ECO:0000313" key="9">
    <source>
        <dbReference type="Proteomes" id="UP000268291"/>
    </source>
</evidence>
<dbReference type="PANTHER" id="PTHR43708">
    <property type="entry name" value="CONSERVED EXPRESSED OXIDOREDUCTASE (EUROFUNG)"/>
    <property type="match status" value="1"/>
</dbReference>
<dbReference type="Proteomes" id="UP000241203">
    <property type="component" value="Unassembled WGS sequence"/>
</dbReference>
<evidence type="ECO:0000256" key="2">
    <source>
        <dbReference type="ARBA" id="ARBA00023002"/>
    </source>
</evidence>
<reference evidence="7 9" key="2">
    <citation type="submission" date="2018-12" db="EMBL/GenBank/DDBJ databases">
        <authorList>
            <person name="hu s."/>
            <person name="Xu Y."/>
            <person name="Xu B."/>
            <person name="Li F."/>
        </authorList>
    </citation>
    <scope>NUCLEOTIDE SEQUENCE [LARGE SCALE GENOMIC DNA]</scope>
    <source>
        <strain evidence="7 9">KSW2-17</strain>
    </source>
</reference>
<dbReference type="InterPro" id="IPR000683">
    <property type="entry name" value="Gfo/Idh/MocA-like_OxRdtase_N"/>
</dbReference>
<dbReference type="SUPFAM" id="SSF51735">
    <property type="entry name" value="NAD(P)-binding Rossmann-fold domains"/>
    <property type="match status" value="1"/>
</dbReference>
<name>A0A2P8GUC3_9MICO</name>
<dbReference type="InterPro" id="IPR036291">
    <property type="entry name" value="NAD(P)-bd_dom_sf"/>
</dbReference>
<evidence type="ECO:0000313" key="7">
    <source>
        <dbReference type="EMBL" id="RUQ84868.1"/>
    </source>
</evidence>
<evidence type="ECO:0000313" key="8">
    <source>
        <dbReference type="Proteomes" id="UP000241203"/>
    </source>
</evidence>
<keyword evidence="2" id="KW-0560">Oxidoreductase</keyword>
<dbReference type="Gene3D" id="3.40.50.720">
    <property type="entry name" value="NAD(P)-binding Rossmann-like Domain"/>
    <property type="match status" value="1"/>
</dbReference>
<protein>
    <submittedName>
        <fullName evidence="7">Oxidoreductase</fullName>
    </submittedName>
    <submittedName>
        <fullName evidence="6">Putative dehydrogenase</fullName>
    </submittedName>
</protein>
<dbReference type="PANTHER" id="PTHR43708:SF5">
    <property type="entry name" value="CONSERVED EXPRESSED OXIDOREDUCTASE (EUROFUNG)-RELATED"/>
    <property type="match status" value="1"/>
</dbReference>